<accession>A0A9J5Y4S0</accession>
<protein>
    <submittedName>
        <fullName evidence="2">Uncharacterized protein</fullName>
    </submittedName>
</protein>
<keyword evidence="3" id="KW-1185">Reference proteome</keyword>
<comment type="caution">
    <text evidence="2">The sequence shown here is derived from an EMBL/GenBank/DDBJ whole genome shotgun (WGS) entry which is preliminary data.</text>
</comment>
<gene>
    <name evidence="2" type="ORF">H5410_035816</name>
</gene>
<evidence type="ECO:0000256" key="1">
    <source>
        <dbReference type="SAM" id="MobiDB-lite"/>
    </source>
</evidence>
<dbReference type="AlphaFoldDB" id="A0A9J5Y4S0"/>
<dbReference type="EMBL" id="JACXVP010000007">
    <property type="protein sequence ID" value="KAG5594584.1"/>
    <property type="molecule type" value="Genomic_DNA"/>
</dbReference>
<dbReference type="OrthoDB" id="10406778at2759"/>
<evidence type="ECO:0000313" key="3">
    <source>
        <dbReference type="Proteomes" id="UP000824120"/>
    </source>
</evidence>
<name>A0A9J5Y4S0_SOLCO</name>
<dbReference type="Proteomes" id="UP000824120">
    <property type="component" value="Chromosome 7"/>
</dbReference>
<feature type="compositionally biased region" description="Basic and acidic residues" evidence="1">
    <location>
        <begin position="32"/>
        <end position="43"/>
    </location>
</feature>
<evidence type="ECO:0000313" key="2">
    <source>
        <dbReference type="EMBL" id="KAG5594584.1"/>
    </source>
</evidence>
<feature type="compositionally biased region" description="Polar residues" evidence="1">
    <location>
        <begin position="9"/>
        <end position="25"/>
    </location>
</feature>
<reference evidence="2 3" key="1">
    <citation type="submission" date="2020-09" db="EMBL/GenBank/DDBJ databases">
        <title>De no assembly of potato wild relative species, Solanum commersonii.</title>
        <authorList>
            <person name="Cho K."/>
        </authorList>
    </citation>
    <scope>NUCLEOTIDE SEQUENCE [LARGE SCALE GENOMIC DNA]</scope>
    <source>
        <strain evidence="2">LZ3.2</strain>
        <tissue evidence="2">Leaf</tissue>
    </source>
</reference>
<sequence length="191" mass="22059">MEKRHQDGKTNTSNNQESSMQTPDNVHSIPNKLKDKGFEKNPIEIEEESQDHTKTPHVSNHNSSAIRASKHITMPIGENRQLVEAKNLFEKTKDHIQQRRNIKEDKDMYDNIQNISIAGDFSPRHTDSLKNRARNERSAIPSQVQIRRSKDRATNLYLSSTLNPPKPVIGQIHQIFTKFFWGNTGSLKWNH</sequence>
<organism evidence="2 3">
    <name type="scientific">Solanum commersonii</name>
    <name type="common">Commerson's wild potato</name>
    <name type="synonym">Commerson's nightshade</name>
    <dbReference type="NCBI Taxonomy" id="4109"/>
    <lineage>
        <taxon>Eukaryota</taxon>
        <taxon>Viridiplantae</taxon>
        <taxon>Streptophyta</taxon>
        <taxon>Embryophyta</taxon>
        <taxon>Tracheophyta</taxon>
        <taxon>Spermatophyta</taxon>
        <taxon>Magnoliopsida</taxon>
        <taxon>eudicotyledons</taxon>
        <taxon>Gunneridae</taxon>
        <taxon>Pentapetalae</taxon>
        <taxon>asterids</taxon>
        <taxon>lamiids</taxon>
        <taxon>Solanales</taxon>
        <taxon>Solanaceae</taxon>
        <taxon>Solanoideae</taxon>
        <taxon>Solaneae</taxon>
        <taxon>Solanum</taxon>
    </lineage>
</organism>
<feature type="region of interest" description="Disordered" evidence="1">
    <location>
        <begin position="1"/>
        <end position="62"/>
    </location>
</feature>
<feature type="compositionally biased region" description="Basic and acidic residues" evidence="1">
    <location>
        <begin position="122"/>
        <end position="137"/>
    </location>
</feature>
<proteinExistence type="predicted"/>
<feature type="region of interest" description="Disordered" evidence="1">
    <location>
        <begin position="119"/>
        <end position="146"/>
    </location>
</feature>